<proteinExistence type="predicted"/>
<dbReference type="Proteomes" id="UP000677054">
    <property type="component" value="Unassembled WGS sequence"/>
</dbReference>
<name>A0A7R9AB71_9CRUS</name>
<reference evidence="1" key="1">
    <citation type="submission" date="2020-11" db="EMBL/GenBank/DDBJ databases">
        <authorList>
            <person name="Tran Van P."/>
        </authorList>
    </citation>
    <scope>NUCLEOTIDE SEQUENCE</scope>
</reference>
<dbReference type="EMBL" id="CAJPEV010003003">
    <property type="protein sequence ID" value="CAG0898649.1"/>
    <property type="molecule type" value="Genomic_DNA"/>
</dbReference>
<dbReference type="EMBL" id="LR902520">
    <property type="protein sequence ID" value="CAD7250681.1"/>
    <property type="molecule type" value="Genomic_DNA"/>
</dbReference>
<dbReference type="AlphaFoldDB" id="A0A7R9AB71"/>
<accession>A0A7R9AB71</accession>
<sequence length="475" mass="52079">MKRSWKLISMILGYSVDDGNFLLVTGYVDDVGRASFTIYAISGLNGSIIDTNVAECVINVGAIFIQKRFAFPNEHITTYDDLKSLLLGGAHVTFLGLAELCEGNPTTGLSKAQGGSYHLQFYVEINPANGQEDIILEYYYLGVTMDASTPTFNVARMRVYPDGFVNVTGSAFLTTTWEDVYPFPQGFQCTLDDGARFQHRRQEEYETHVSFAEAEAALLAGKELQVSLDHTQCEGAPELIAAVGVRVLEWQQYDVDSAVGHEFAFTQFYSASESLIRVATVGWQSFGTGSMVLQEYVMRDDNVLKSKVIVFNPATEEILSNMTYTCPVGTGAIVSSPARQSRPLATYDELFGAAMDGLHLEVRIDFERCNDPTGSGSNFNGVTGGAYLREMFINNPDSPDATIFTSAYTMVSNYMTDEGFAYNSFDLTLNSTDVAFVVPALWSVENGQLTNLLGDGFFLECALGEGLIVYASTQD</sequence>
<protein>
    <submittedName>
        <fullName evidence="1">Uncharacterized protein</fullName>
    </submittedName>
</protein>
<evidence type="ECO:0000313" key="2">
    <source>
        <dbReference type="Proteomes" id="UP000677054"/>
    </source>
</evidence>
<gene>
    <name evidence="1" type="ORF">DSTB1V02_LOCUS10451</name>
</gene>
<organism evidence="1">
    <name type="scientific">Darwinula stevensoni</name>
    <dbReference type="NCBI Taxonomy" id="69355"/>
    <lineage>
        <taxon>Eukaryota</taxon>
        <taxon>Metazoa</taxon>
        <taxon>Ecdysozoa</taxon>
        <taxon>Arthropoda</taxon>
        <taxon>Crustacea</taxon>
        <taxon>Oligostraca</taxon>
        <taxon>Ostracoda</taxon>
        <taxon>Podocopa</taxon>
        <taxon>Podocopida</taxon>
        <taxon>Darwinulocopina</taxon>
        <taxon>Darwinuloidea</taxon>
        <taxon>Darwinulidae</taxon>
        <taxon>Darwinula</taxon>
    </lineage>
</organism>
<keyword evidence="2" id="KW-1185">Reference proteome</keyword>
<evidence type="ECO:0000313" key="1">
    <source>
        <dbReference type="EMBL" id="CAD7250681.1"/>
    </source>
</evidence>